<dbReference type="GO" id="GO:0006633">
    <property type="term" value="P:fatty acid biosynthetic process"/>
    <property type="evidence" value="ECO:0007669"/>
    <property type="project" value="TreeGrafter"/>
</dbReference>
<proteinExistence type="inferred from homology"/>
<dbReference type="InterPro" id="IPR000794">
    <property type="entry name" value="Beta-ketoacyl_synthase"/>
</dbReference>
<keyword evidence="6" id="KW-1185">Reference proteome</keyword>
<dbReference type="SMART" id="SM00825">
    <property type="entry name" value="PKS_KS"/>
    <property type="match status" value="1"/>
</dbReference>
<comment type="caution">
    <text evidence="5">The sequence shown here is derived from an EMBL/GenBank/DDBJ whole genome shotgun (WGS) entry which is preliminary data.</text>
</comment>
<gene>
    <name evidence="5" type="primary">fabF</name>
    <name evidence="5" type="ORF">GCM10012284_07390</name>
</gene>
<dbReference type="GO" id="GO:0004315">
    <property type="term" value="F:3-oxoacyl-[acyl-carrier-protein] synthase activity"/>
    <property type="evidence" value="ECO:0007669"/>
    <property type="project" value="TreeGrafter"/>
</dbReference>
<dbReference type="InterPro" id="IPR014031">
    <property type="entry name" value="Ketoacyl_synth_C"/>
</dbReference>
<evidence type="ECO:0000313" key="5">
    <source>
        <dbReference type="EMBL" id="GGK75906.1"/>
    </source>
</evidence>
<evidence type="ECO:0000256" key="1">
    <source>
        <dbReference type="ARBA" id="ARBA00008467"/>
    </source>
</evidence>
<protein>
    <submittedName>
        <fullName evidence="5">3-oxoacyl-[acyl-carrier-protein] synthase 2</fullName>
    </submittedName>
</protein>
<dbReference type="EMBL" id="BMMX01000001">
    <property type="protein sequence ID" value="GGK75906.1"/>
    <property type="molecule type" value="Genomic_DNA"/>
</dbReference>
<dbReference type="Gene3D" id="3.40.47.10">
    <property type="match status" value="1"/>
</dbReference>
<name>A0A8J3BWT5_9ACTN</name>
<evidence type="ECO:0000256" key="2">
    <source>
        <dbReference type="ARBA" id="ARBA00022679"/>
    </source>
</evidence>
<dbReference type="PROSITE" id="PS52004">
    <property type="entry name" value="KS3_2"/>
    <property type="match status" value="1"/>
</dbReference>
<reference evidence="5" key="1">
    <citation type="journal article" date="2014" name="Int. J. Syst. Evol. Microbiol.">
        <title>Complete genome sequence of Corynebacterium casei LMG S-19264T (=DSM 44701T), isolated from a smear-ripened cheese.</title>
        <authorList>
            <consortium name="US DOE Joint Genome Institute (JGI-PGF)"/>
            <person name="Walter F."/>
            <person name="Albersmeier A."/>
            <person name="Kalinowski J."/>
            <person name="Ruckert C."/>
        </authorList>
    </citation>
    <scope>NUCLEOTIDE SEQUENCE</scope>
    <source>
        <strain evidence="5">CGMCC 4.7299</strain>
    </source>
</reference>
<dbReference type="Proteomes" id="UP000656042">
    <property type="component" value="Unassembled WGS sequence"/>
</dbReference>
<dbReference type="InterPro" id="IPR014030">
    <property type="entry name" value="Ketoacyl_synth_N"/>
</dbReference>
<reference evidence="5" key="2">
    <citation type="submission" date="2020-09" db="EMBL/GenBank/DDBJ databases">
        <authorList>
            <person name="Sun Q."/>
            <person name="Zhou Y."/>
        </authorList>
    </citation>
    <scope>NUCLEOTIDE SEQUENCE</scope>
    <source>
        <strain evidence="5">CGMCC 4.7299</strain>
    </source>
</reference>
<dbReference type="PANTHER" id="PTHR11712">
    <property type="entry name" value="POLYKETIDE SYNTHASE-RELATED"/>
    <property type="match status" value="1"/>
</dbReference>
<dbReference type="RefSeq" id="WP_189077553.1">
    <property type="nucleotide sequence ID" value="NZ_BMMX01000001.1"/>
</dbReference>
<evidence type="ECO:0000259" key="4">
    <source>
        <dbReference type="PROSITE" id="PS52004"/>
    </source>
</evidence>
<evidence type="ECO:0000256" key="3">
    <source>
        <dbReference type="RuleBase" id="RU003694"/>
    </source>
</evidence>
<organism evidence="5 6">
    <name type="scientific">Mangrovihabitans endophyticus</name>
    <dbReference type="NCBI Taxonomy" id="1751298"/>
    <lineage>
        <taxon>Bacteria</taxon>
        <taxon>Bacillati</taxon>
        <taxon>Actinomycetota</taxon>
        <taxon>Actinomycetes</taxon>
        <taxon>Micromonosporales</taxon>
        <taxon>Micromonosporaceae</taxon>
        <taxon>Mangrovihabitans</taxon>
    </lineage>
</organism>
<feature type="domain" description="Ketosynthase family 3 (KS3)" evidence="4">
    <location>
        <begin position="1"/>
        <end position="373"/>
    </location>
</feature>
<dbReference type="Pfam" id="PF02801">
    <property type="entry name" value="Ketoacyl-synt_C"/>
    <property type="match status" value="1"/>
</dbReference>
<keyword evidence="2 3" id="KW-0808">Transferase</keyword>
<dbReference type="InterPro" id="IPR016039">
    <property type="entry name" value="Thiolase-like"/>
</dbReference>
<accession>A0A8J3BWT5</accession>
<dbReference type="SUPFAM" id="SSF53901">
    <property type="entry name" value="Thiolase-like"/>
    <property type="match status" value="2"/>
</dbReference>
<sequence>MSWDITGLGAVASVGTDPGEIFDALCAGRTGLAKLRAFDLSRYRAHYAYEIDDRPGPGHDEPLRATRWLLTAVEQALAEAEPVPGPRIAVLVGTTLREQRSVELWWRGDSDIDQDRLHFGPALAQRFGFEHTYTFANACAAGLYALGMAADLLDGGLADAVVVAGTDSVTESAFGTLDRVQNRVPEALRPFDRARAGMLMGEGAAAVVLRPSGERPALARLRAVSMNCDAHHPTAPDRHSIAAAMREAHERAGLGPGDVDVVMLHGSGTELNDAAEAAALGAVFGPHQSRPLLTAVKSATGHTLGGSGLLSLVTAVHALRRGVVPPIAGLSDPIDELRDMRPVRDRAAPAPLRTAQVNAFGFGGINAVAVLESAR</sequence>
<evidence type="ECO:0000313" key="6">
    <source>
        <dbReference type="Proteomes" id="UP000656042"/>
    </source>
</evidence>
<dbReference type="InterPro" id="IPR020841">
    <property type="entry name" value="PKS_Beta-ketoAc_synthase_dom"/>
</dbReference>
<dbReference type="Pfam" id="PF00109">
    <property type="entry name" value="ketoacyl-synt"/>
    <property type="match status" value="1"/>
</dbReference>
<dbReference type="AlphaFoldDB" id="A0A8J3BWT5"/>
<comment type="similarity">
    <text evidence="1 3">Belongs to the thiolase-like superfamily. Beta-ketoacyl-ACP synthases family.</text>
</comment>
<dbReference type="PANTHER" id="PTHR11712:SF336">
    <property type="entry name" value="3-OXOACYL-[ACYL-CARRIER-PROTEIN] SYNTHASE, MITOCHONDRIAL"/>
    <property type="match status" value="1"/>
</dbReference>